<organism evidence="1 2">
    <name type="scientific">Cetraspora pellucida</name>
    <dbReference type="NCBI Taxonomy" id="1433469"/>
    <lineage>
        <taxon>Eukaryota</taxon>
        <taxon>Fungi</taxon>
        <taxon>Fungi incertae sedis</taxon>
        <taxon>Mucoromycota</taxon>
        <taxon>Glomeromycotina</taxon>
        <taxon>Glomeromycetes</taxon>
        <taxon>Diversisporales</taxon>
        <taxon>Gigasporaceae</taxon>
        <taxon>Cetraspora</taxon>
    </lineage>
</organism>
<evidence type="ECO:0000313" key="2">
    <source>
        <dbReference type="Proteomes" id="UP000789759"/>
    </source>
</evidence>
<sequence>DANAQTPFGRSILGQLKYRNMPKEGQPWTDNEINMLSTWIYDGQKRGTVIDLTKEDITFNSHMKPSFPPNVIINRSDEPVNPQPSKLNFNDHVIIMFALGHRNAMLNFRLFDLHKYDDVNAKKVEIFHRLTRTETDTTVELMPQNNPWPRKNIILFYTWAIQGPKSRESSESADPQPYSKDDPDYVNLQNYHKQYLSYIENGERKV</sequence>
<keyword evidence="2" id="KW-1185">Reference proteome</keyword>
<dbReference type="Proteomes" id="UP000789759">
    <property type="component" value="Unassembled WGS sequence"/>
</dbReference>
<evidence type="ECO:0000313" key="1">
    <source>
        <dbReference type="EMBL" id="CAG8834769.1"/>
    </source>
</evidence>
<dbReference type="OrthoDB" id="10426838at2759"/>
<dbReference type="EMBL" id="CAJVQA010074353">
    <property type="protein sequence ID" value="CAG8834769.1"/>
    <property type="molecule type" value="Genomic_DNA"/>
</dbReference>
<comment type="caution">
    <text evidence="1">The sequence shown here is derived from an EMBL/GenBank/DDBJ whole genome shotgun (WGS) entry which is preliminary data.</text>
</comment>
<gene>
    <name evidence="1" type="ORF">CPELLU_LOCUS21156</name>
</gene>
<dbReference type="AlphaFoldDB" id="A0A9N9KJ52"/>
<name>A0A9N9KJ52_9GLOM</name>
<accession>A0A9N9KJ52</accession>
<feature type="non-terminal residue" evidence="1">
    <location>
        <position position="1"/>
    </location>
</feature>
<proteinExistence type="predicted"/>
<reference evidence="1" key="1">
    <citation type="submission" date="2021-06" db="EMBL/GenBank/DDBJ databases">
        <authorList>
            <person name="Kallberg Y."/>
            <person name="Tangrot J."/>
            <person name="Rosling A."/>
        </authorList>
    </citation>
    <scope>NUCLEOTIDE SEQUENCE</scope>
    <source>
        <strain evidence="1">FL966</strain>
    </source>
</reference>
<protein>
    <submittedName>
        <fullName evidence="1">16001_t:CDS:1</fullName>
    </submittedName>
</protein>